<evidence type="ECO:0000313" key="2">
    <source>
        <dbReference type="EMBL" id="STC93113.1"/>
    </source>
</evidence>
<protein>
    <submittedName>
        <fullName evidence="2">Predicted enzyme related to lactoylglutathione lyase</fullName>
    </submittedName>
</protein>
<dbReference type="AlphaFoldDB" id="A0A376DQM8"/>
<dbReference type="EMBL" id="UFVQ01000003">
    <property type="protein sequence ID" value="STC93113.1"/>
    <property type="molecule type" value="Genomic_DNA"/>
</dbReference>
<dbReference type="PROSITE" id="PS51819">
    <property type="entry name" value="VOC"/>
    <property type="match status" value="1"/>
</dbReference>
<dbReference type="InterPro" id="IPR037523">
    <property type="entry name" value="VOC_core"/>
</dbReference>
<reference evidence="2 3" key="1">
    <citation type="submission" date="2018-06" db="EMBL/GenBank/DDBJ databases">
        <authorList>
            <consortium name="Pathogen Informatics"/>
            <person name="Doyle S."/>
        </authorList>
    </citation>
    <scope>NUCLEOTIDE SEQUENCE [LARGE SCALE GENOMIC DNA]</scope>
    <source>
        <strain evidence="2 3">NCTC13533</strain>
    </source>
</reference>
<dbReference type="InterPro" id="IPR004360">
    <property type="entry name" value="Glyas_Fos-R_dOase_dom"/>
</dbReference>
<dbReference type="InterPro" id="IPR029068">
    <property type="entry name" value="Glyas_Bleomycin-R_OHBP_Dase"/>
</dbReference>
<dbReference type="STRING" id="297244.SAMN05421639_104209"/>
<sequence length="167" mass="19324">MKNRLVYSIQKTSKNPIKILLPYLFLLLILVPCSQSKKEMMQQSNPVVYFEIPVTDMKRAEQFYTSVFNFRFEQENVDGYEMLLFPFEEKKSGITGALAKGDVYQPTKDGVIIYFKTESIEESLTRVLKNGGKILYPKKINEQYGFAVAEFEDSEGNRIALHETLKK</sequence>
<dbReference type="CDD" id="cd07247">
    <property type="entry name" value="SgaA_N_like"/>
    <property type="match status" value="1"/>
</dbReference>
<keyword evidence="2" id="KW-0456">Lyase</keyword>
<gene>
    <name evidence="2" type="ORF">NCTC13533_00702</name>
</gene>
<accession>A0A376DQM8</accession>
<dbReference type="PANTHER" id="PTHR33993">
    <property type="entry name" value="GLYOXALASE-RELATED"/>
    <property type="match status" value="1"/>
</dbReference>
<dbReference type="GO" id="GO:0016829">
    <property type="term" value="F:lyase activity"/>
    <property type="evidence" value="ECO:0007669"/>
    <property type="project" value="UniProtKB-KW"/>
</dbReference>
<proteinExistence type="predicted"/>
<dbReference type="SUPFAM" id="SSF54593">
    <property type="entry name" value="Glyoxalase/Bleomycin resistance protein/Dihydroxybiphenyl dioxygenase"/>
    <property type="match status" value="1"/>
</dbReference>
<dbReference type="RefSeq" id="WP_228425818.1">
    <property type="nucleotide sequence ID" value="NZ_UFVQ01000003.1"/>
</dbReference>
<name>A0A376DQM8_CHRCU</name>
<dbReference type="InterPro" id="IPR052164">
    <property type="entry name" value="Anthracycline_SecMetBiosynth"/>
</dbReference>
<dbReference type="Pfam" id="PF00903">
    <property type="entry name" value="Glyoxalase"/>
    <property type="match status" value="1"/>
</dbReference>
<organism evidence="2 3">
    <name type="scientific">Chryseobacterium carnipullorum</name>
    <dbReference type="NCBI Taxonomy" id="1124835"/>
    <lineage>
        <taxon>Bacteria</taxon>
        <taxon>Pseudomonadati</taxon>
        <taxon>Bacteroidota</taxon>
        <taxon>Flavobacteriia</taxon>
        <taxon>Flavobacteriales</taxon>
        <taxon>Weeksellaceae</taxon>
        <taxon>Chryseobacterium group</taxon>
        <taxon>Chryseobacterium</taxon>
    </lineage>
</organism>
<dbReference type="PANTHER" id="PTHR33993:SF2">
    <property type="entry name" value="VOC DOMAIN-CONTAINING PROTEIN"/>
    <property type="match status" value="1"/>
</dbReference>
<feature type="domain" description="VOC" evidence="1">
    <location>
        <begin position="46"/>
        <end position="164"/>
    </location>
</feature>
<dbReference type="Proteomes" id="UP000255224">
    <property type="component" value="Unassembled WGS sequence"/>
</dbReference>
<evidence type="ECO:0000259" key="1">
    <source>
        <dbReference type="PROSITE" id="PS51819"/>
    </source>
</evidence>
<dbReference type="Gene3D" id="3.10.180.10">
    <property type="entry name" value="2,3-Dihydroxybiphenyl 1,2-Dioxygenase, domain 1"/>
    <property type="match status" value="1"/>
</dbReference>
<evidence type="ECO:0000313" key="3">
    <source>
        <dbReference type="Proteomes" id="UP000255224"/>
    </source>
</evidence>